<name>A0A4R5VJQ3_9BACI</name>
<dbReference type="GO" id="GO:0032259">
    <property type="term" value="P:methylation"/>
    <property type="evidence" value="ECO:0007669"/>
    <property type="project" value="UniProtKB-KW"/>
</dbReference>
<dbReference type="GO" id="GO:0009007">
    <property type="term" value="F:site-specific DNA-methyltransferase (adenine-specific) activity"/>
    <property type="evidence" value="ECO:0007669"/>
    <property type="project" value="UniProtKB-EC"/>
</dbReference>
<dbReference type="GO" id="GO:0003677">
    <property type="term" value="F:DNA binding"/>
    <property type="evidence" value="ECO:0007669"/>
    <property type="project" value="InterPro"/>
</dbReference>
<dbReference type="AlphaFoldDB" id="A0A4R5VJQ3"/>
<evidence type="ECO:0000259" key="9">
    <source>
        <dbReference type="Pfam" id="PF12161"/>
    </source>
</evidence>
<evidence type="ECO:0000256" key="5">
    <source>
        <dbReference type="ARBA" id="ARBA00022691"/>
    </source>
</evidence>
<proteinExistence type="inferred from homology"/>
<dbReference type="PANTHER" id="PTHR42933">
    <property type="entry name" value="SLR6095 PROTEIN"/>
    <property type="match status" value="1"/>
</dbReference>
<comment type="caution">
    <text evidence="10">The sequence shown here is derived from an EMBL/GenBank/DDBJ whole genome shotgun (WGS) entry which is preliminary data.</text>
</comment>
<accession>A0A4R5VJQ3</accession>
<evidence type="ECO:0000259" key="8">
    <source>
        <dbReference type="Pfam" id="PF02384"/>
    </source>
</evidence>
<dbReference type="InterPro" id="IPR022749">
    <property type="entry name" value="D12N6_MeTrfase_N"/>
</dbReference>
<feature type="domain" description="N6 adenine-specific DNA methyltransferase N-terminal" evidence="9">
    <location>
        <begin position="7"/>
        <end position="130"/>
    </location>
</feature>
<dbReference type="InterPro" id="IPR003356">
    <property type="entry name" value="DNA_methylase_A-5"/>
</dbReference>
<comment type="catalytic activity">
    <reaction evidence="7">
        <text>a 2'-deoxyadenosine in DNA + S-adenosyl-L-methionine = an N(6)-methyl-2'-deoxyadenosine in DNA + S-adenosyl-L-homocysteine + H(+)</text>
        <dbReference type="Rhea" id="RHEA:15197"/>
        <dbReference type="Rhea" id="RHEA-COMP:12418"/>
        <dbReference type="Rhea" id="RHEA-COMP:12419"/>
        <dbReference type="ChEBI" id="CHEBI:15378"/>
        <dbReference type="ChEBI" id="CHEBI:57856"/>
        <dbReference type="ChEBI" id="CHEBI:59789"/>
        <dbReference type="ChEBI" id="CHEBI:90615"/>
        <dbReference type="ChEBI" id="CHEBI:90616"/>
        <dbReference type="EC" id="2.1.1.72"/>
    </reaction>
</comment>
<evidence type="ECO:0000256" key="1">
    <source>
        <dbReference type="ARBA" id="ARBA00006594"/>
    </source>
</evidence>
<dbReference type="RefSeq" id="WP_133338933.1">
    <property type="nucleotide sequence ID" value="NZ_SMYO01000017.1"/>
</dbReference>
<evidence type="ECO:0000256" key="7">
    <source>
        <dbReference type="ARBA" id="ARBA00047942"/>
    </source>
</evidence>
<dbReference type="Pfam" id="PF02384">
    <property type="entry name" value="N6_Mtase"/>
    <property type="match status" value="1"/>
</dbReference>
<dbReference type="Gene3D" id="3.40.50.150">
    <property type="entry name" value="Vaccinia Virus protein VP39"/>
    <property type="match status" value="1"/>
</dbReference>
<gene>
    <name evidence="10" type="ORF">E2K98_24715</name>
</gene>
<keyword evidence="5" id="KW-0949">S-adenosyl-L-methionine</keyword>
<dbReference type="Proteomes" id="UP000295132">
    <property type="component" value="Unassembled WGS sequence"/>
</dbReference>
<dbReference type="EC" id="2.1.1.72" evidence="2"/>
<keyword evidence="3 10" id="KW-0489">Methyltransferase</keyword>
<organism evidence="10 11">
    <name type="scientific">Bacillus salipaludis</name>
    <dbReference type="NCBI Taxonomy" id="2547811"/>
    <lineage>
        <taxon>Bacteria</taxon>
        <taxon>Bacillati</taxon>
        <taxon>Bacillota</taxon>
        <taxon>Bacilli</taxon>
        <taxon>Bacillales</taxon>
        <taxon>Bacillaceae</taxon>
        <taxon>Bacillus</taxon>
    </lineage>
</organism>
<keyword evidence="6" id="KW-0680">Restriction system</keyword>
<protein>
    <recommendedName>
        <fullName evidence="2">site-specific DNA-methyltransferase (adenine-specific)</fullName>
        <ecNumber evidence="2">2.1.1.72</ecNumber>
    </recommendedName>
</protein>
<feature type="domain" description="DNA methylase adenine-specific" evidence="8">
    <location>
        <begin position="142"/>
        <end position="462"/>
    </location>
</feature>
<dbReference type="GO" id="GO:0009307">
    <property type="term" value="P:DNA restriction-modification system"/>
    <property type="evidence" value="ECO:0007669"/>
    <property type="project" value="UniProtKB-KW"/>
</dbReference>
<dbReference type="Pfam" id="PF12161">
    <property type="entry name" value="HsdM_N"/>
    <property type="match status" value="1"/>
</dbReference>
<dbReference type="EMBL" id="SMYO01000017">
    <property type="protein sequence ID" value="TDK58123.1"/>
    <property type="molecule type" value="Genomic_DNA"/>
</dbReference>
<dbReference type="Gene3D" id="1.20.1260.30">
    <property type="match status" value="1"/>
</dbReference>
<evidence type="ECO:0000256" key="4">
    <source>
        <dbReference type="ARBA" id="ARBA00022679"/>
    </source>
</evidence>
<dbReference type="PROSITE" id="PS00092">
    <property type="entry name" value="N6_MTASE"/>
    <property type="match status" value="1"/>
</dbReference>
<comment type="similarity">
    <text evidence="1">Belongs to the N(4)/N(6)-methyltransferase family.</text>
</comment>
<dbReference type="PRINTS" id="PR00507">
    <property type="entry name" value="N12N6MTFRASE"/>
</dbReference>
<sequence>MLTGEFKNKVDNIWETFWTGGISNPLSVIEQITYLLFMKQLDEQQTKQERRARLSGGKITNPIFTEEDSDIRWSNFKNKTDAQEMFEIVKDKAFQHMKELGGKDSKFARHLDNAVFIIPTPQLLQRVVTAIDALLEEMTDKNKDTMGDLYEYLLSKLSTSGTNGQFRTPRHIIKMMVELMQPSLGDKIVDPAAGTAGFLVAAAEYITKNFNEELFIKSGNESLQDHYKKSMFYGFDTDQTMLRIASMNLMLHAVEDPNMEYKDSLSKGNLEEEQYTLVLANPPFKGSLDYSEVADNLLAKVKTKKTELLFLALMLRLLKNGGRCAVVVPDGVLFGSSNAHVAIRKEIIDNHKLEAIISMPSGVFKPYAGVSTAIMIFQKTSIGGTDQVWFYDMKADGYSLDDNRRELDLTNHEENNIPDIINRFHNLDAERTRARTEQSFFVEVDEIRANNYDLSIKRYMEQVFEEVSYSSPKQILQEINNLENEIKAGLQKIGEMLG</sequence>
<dbReference type="InterPro" id="IPR051537">
    <property type="entry name" value="DNA_Adenine_Mtase"/>
</dbReference>
<evidence type="ECO:0000313" key="10">
    <source>
        <dbReference type="EMBL" id="TDK58123.1"/>
    </source>
</evidence>
<dbReference type="GO" id="GO:0008170">
    <property type="term" value="F:N-methyltransferase activity"/>
    <property type="evidence" value="ECO:0007669"/>
    <property type="project" value="InterPro"/>
</dbReference>
<dbReference type="InterPro" id="IPR038333">
    <property type="entry name" value="T1MK-like_N_sf"/>
</dbReference>
<dbReference type="InterPro" id="IPR029063">
    <property type="entry name" value="SAM-dependent_MTases_sf"/>
</dbReference>
<evidence type="ECO:0000256" key="2">
    <source>
        <dbReference type="ARBA" id="ARBA00011900"/>
    </source>
</evidence>
<evidence type="ECO:0000256" key="6">
    <source>
        <dbReference type="ARBA" id="ARBA00022747"/>
    </source>
</evidence>
<dbReference type="SUPFAM" id="SSF53335">
    <property type="entry name" value="S-adenosyl-L-methionine-dependent methyltransferases"/>
    <property type="match status" value="1"/>
</dbReference>
<evidence type="ECO:0000256" key="3">
    <source>
        <dbReference type="ARBA" id="ARBA00022603"/>
    </source>
</evidence>
<evidence type="ECO:0000313" key="11">
    <source>
        <dbReference type="Proteomes" id="UP000295132"/>
    </source>
</evidence>
<reference evidence="10 11" key="1">
    <citation type="submission" date="2019-03" db="EMBL/GenBank/DDBJ databases">
        <title>Bacillus niacini sp. nov. a Nicotinate-Metabolizing Mesophile Isolated from Soil.</title>
        <authorList>
            <person name="Zhang G."/>
        </authorList>
    </citation>
    <scope>NUCLEOTIDE SEQUENCE [LARGE SCALE GENOMIC DNA]</scope>
    <source>
        <strain evidence="10 11">WN066</strain>
    </source>
</reference>
<dbReference type="InterPro" id="IPR002052">
    <property type="entry name" value="DNA_methylase_N6_adenine_CS"/>
</dbReference>
<dbReference type="PANTHER" id="PTHR42933:SF3">
    <property type="entry name" value="TYPE I RESTRICTION ENZYME MJAVIII METHYLASE SUBUNIT"/>
    <property type="match status" value="1"/>
</dbReference>
<keyword evidence="4 10" id="KW-0808">Transferase</keyword>